<feature type="region of interest" description="Disordered" evidence="4">
    <location>
        <begin position="1220"/>
        <end position="1244"/>
    </location>
</feature>
<dbReference type="EMBL" id="GG745340">
    <property type="protein sequence ID" value="KNE62545.1"/>
    <property type="molecule type" value="Genomic_DNA"/>
</dbReference>
<dbReference type="GO" id="GO:1990071">
    <property type="term" value="C:TRAPPII protein complex"/>
    <property type="evidence" value="ECO:0007669"/>
    <property type="project" value="InterPro"/>
</dbReference>
<dbReference type="VEuPathDB" id="FungiDB:AMAG_18880"/>
<evidence type="ECO:0000313" key="7">
    <source>
        <dbReference type="EMBL" id="KNE62545.1"/>
    </source>
</evidence>
<dbReference type="GO" id="GO:0006891">
    <property type="term" value="P:intra-Golgi vesicle-mediated transport"/>
    <property type="evidence" value="ECO:0007669"/>
    <property type="project" value="TreeGrafter"/>
</dbReference>
<sequence length="1350" mass="146870">MSATASEAGGDYVGGGASSDTGTAVGSPASPTAVTAAAAAAVAGPLAFQEEPRALLTYRDDYQLWPHVQRELMPRLPLRNLTWKSMRGTRTIPLLDVRVRPFEEGMLPRTSMFTAPTPSLHLYFVHCDDAETYRQVIRAQIRAWVDLFATKRDQEWLIVYIATETKTSKFLPNMKTSVFEKIKTDFGKGSDKRDRCLALRLLDADARDQDVWGEFFQRIKDGILTSFDTQVMRYDEDIQRLDAQRMMPGWNFCQFFLLKEGLANCFEAIALLDDALVQYEELEVVHDQTIHTQISSFGTFGGTERGDDHPGAHLFSPSSTKDYRQLLMSNAIPVFDFRVYLIRQQLHLIRRQRRVLDLLRRTVQFLRVFETTLDANAAILPPFFTESFVLSFTDAVLRAVDELVATQRLDVEGITRVSSARLELVLLAKVHLDRLGAAFHHVRGCLAATTITSGTTSTGTATPEEGHADGANGVASPLARRPSSVVARLSNPLAVVAISDAQAYAEQYMRLTDHGLAAASMFGKPRLAVMIKTDQAHLHFALGSWDTASFLYQGVIQTYAENGWLVIDRHLLQRQAACYRELDNTKEDDAASGRVGRGPAAFDMDMDELTEQARHLDHAVVVEFMPLFQVVLPPVMFSHHDRASDKIELRGVQIDSALPVAMHVDRIAVGLVGGETNDVVFAQRQVTLHPGSNYLDLVWEKPGTSGDYVAEKVKIEVGRLIFVANLIKQGRKHTLRIDEPPNPIALHLTLPHAVQPAGNTVCLQIISADQDLVVRHGLLSLWMLTPDQAVTAVAMAPRHAADALVPLAPAVEGAARYPVPAFQGAAALWLTLSRPLTDAKLKLVFEYHRADTDAPQTVSGIASVVGTAVPRAHAELQVVGDQHFVVVTVANDDPSPLCVDDVAIAESVGASALMCLHRAPTVLTGGQSMAVAYLVEREPGARQVRGKVRVSHHFLREDVFRVMAKKLRDVAIAHDVLLYYPILKTQWFEHIETLDWTELALTGQYAMPDVGTDSPVLDAFPLPVARALHACNADFYAQVCTIFLDDVVHFSACDDDGDNVLATARVVETPLAVSIPADHVEYTLELEKPAAPVVGCAVPCKLRLRHVALPPPASSPAGGDETASTAASVPSTPLVVHYDVEAAVGALDLDALTPQQQEWLVIGAKRGSVEIEPDSEVIVDLALIPIVSGSVTLPNIALFGASTARRLTLDATELGTINLDDETDLDDGTTTNDGTTRRSSAASSAVRRFSDREFTYAPAAATPTVVTVHPEISTTVVLANDGRDVQAVGHVPDVTADQDRGRQPRSAVGVVPGAFESGIRGSTLARSRSSLLDVDRSSDFTAAAVTVGGA</sequence>
<dbReference type="InterPro" id="IPR056913">
    <property type="entry name" value="TRAPPC10/Trs130_N"/>
</dbReference>
<gene>
    <name evidence="7" type="ORF">AMAG_18880</name>
</gene>
<reference evidence="8" key="2">
    <citation type="submission" date="2009-11" db="EMBL/GenBank/DDBJ databases">
        <title>The Genome Sequence of Allomyces macrogynus strain ATCC 38327.</title>
        <authorList>
            <consortium name="The Broad Institute Genome Sequencing Platform"/>
            <person name="Russ C."/>
            <person name="Cuomo C."/>
            <person name="Shea T."/>
            <person name="Young S.K."/>
            <person name="Zeng Q."/>
            <person name="Koehrsen M."/>
            <person name="Haas B."/>
            <person name="Borodovsky M."/>
            <person name="Guigo R."/>
            <person name="Alvarado L."/>
            <person name="Berlin A."/>
            <person name="Borenstein D."/>
            <person name="Chen Z."/>
            <person name="Engels R."/>
            <person name="Freedman E."/>
            <person name="Gellesch M."/>
            <person name="Goldberg J."/>
            <person name="Griggs A."/>
            <person name="Gujja S."/>
            <person name="Heiman D."/>
            <person name="Hepburn T."/>
            <person name="Howarth C."/>
            <person name="Jen D."/>
            <person name="Larson L."/>
            <person name="Lewis B."/>
            <person name="Mehta T."/>
            <person name="Park D."/>
            <person name="Pearson M."/>
            <person name="Roberts A."/>
            <person name="Saif S."/>
            <person name="Shenoy N."/>
            <person name="Sisk P."/>
            <person name="Stolte C."/>
            <person name="Sykes S."/>
            <person name="Walk T."/>
            <person name="White J."/>
            <person name="Yandava C."/>
            <person name="Burger G."/>
            <person name="Gray M.W."/>
            <person name="Holland P.W.H."/>
            <person name="King N."/>
            <person name="Lang F.B.F."/>
            <person name="Roger A.J."/>
            <person name="Ruiz-Trillo I."/>
            <person name="Lander E."/>
            <person name="Nusbaum C."/>
        </authorList>
    </citation>
    <scope>NUCLEOTIDE SEQUENCE [LARGE SCALE GENOMIC DNA]</scope>
    <source>
        <strain evidence="8">ATCC 38327</strain>
    </source>
</reference>
<feature type="region of interest" description="Disordered" evidence="4">
    <location>
        <begin position="453"/>
        <end position="476"/>
    </location>
</feature>
<organism evidence="7 8">
    <name type="scientific">Allomyces macrogynus (strain ATCC 38327)</name>
    <name type="common">Allomyces javanicus var. macrogynus</name>
    <dbReference type="NCBI Taxonomy" id="578462"/>
    <lineage>
        <taxon>Eukaryota</taxon>
        <taxon>Fungi</taxon>
        <taxon>Fungi incertae sedis</taxon>
        <taxon>Blastocladiomycota</taxon>
        <taxon>Blastocladiomycetes</taxon>
        <taxon>Blastocladiales</taxon>
        <taxon>Blastocladiaceae</taxon>
        <taxon>Allomyces</taxon>
    </lineage>
</organism>
<name>A0A0L0SJJ3_ALLM3</name>
<accession>A0A0L0SJJ3</accession>
<dbReference type="Pfam" id="PF12584">
    <property type="entry name" value="TRAPPC10"/>
    <property type="match status" value="1"/>
</dbReference>
<dbReference type="Proteomes" id="UP000054350">
    <property type="component" value="Unassembled WGS sequence"/>
</dbReference>
<evidence type="ECO:0008006" key="9">
    <source>
        <dbReference type="Google" id="ProtNLM"/>
    </source>
</evidence>
<keyword evidence="3" id="KW-0333">Golgi apparatus</keyword>
<keyword evidence="8" id="KW-1185">Reference proteome</keyword>
<dbReference type="OMA" id="WFEHIET"/>
<dbReference type="eggNOG" id="KOG1931">
    <property type="taxonomic scope" value="Eukaryota"/>
</dbReference>
<feature type="domain" description="TRAPPC10/Trs130 C-terminal" evidence="5">
    <location>
        <begin position="1153"/>
        <end position="1202"/>
    </location>
</feature>
<dbReference type="STRING" id="578462.A0A0L0SJJ3"/>
<keyword evidence="2" id="KW-0813">Transport</keyword>
<dbReference type="Pfam" id="PF23036">
    <property type="entry name" value="TRAPPC10_1st"/>
    <property type="match status" value="1"/>
</dbReference>
<proteinExistence type="predicted"/>
<feature type="domain" description="TRAPPC10/Trs130 N-terminal" evidence="6">
    <location>
        <begin position="53"/>
        <end position="355"/>
    </location>
</feature>
<dbReference type="OrthoDB" id="10256906at2759"/>
<feature type="compositionally biased region" description="Low complexity" evidence="4">
    <location>
        <begin position="1228"/>
        <end position="1244"/>
    </location>
</feature>
<evidence type="ECO:0000259" key="6">
    <source>
        <dbReference type="Pfam" id="PF23036"/>
    </source>
</evidence>
<dbReference type="PANTHER" id="PTHR13251">
    <property type="entry name" value="EPILEPSY HOLOPROSENCEPHALY CANDIDATE 1/TMEM1"/>
    <property type="match status" value="1"/>
</dbReference>
<evidence type="ECO:0000256" key="4">
    <source>
        <dbReference type="SAM" id="MobiDB-lite"/>
    </source>
</evidence>
<evidence type="ECO:0000256" key="3">
    <source>
        <dbReference type="ARBA" id="ARBA00023034"/>
    </source>
</evidence>
<evidence type="ECO:0000313" key="8">
    <source>
        <dbReference type="Proteomes" id="UP000054350"/>
    </source>
</evidence>
<evidence type="ECO:0000259" key="5">
    <source>
        <dbReference type="Pfam" id="PF12584"/>
    </source>
</evidence>
<feature type="compositionally biased region" description="Low complexity" evidence="4">
    <location>
        <begin position="453"/>
        <end position="462"/>
    </location>
</feature>
<evidence type="ECO:0000256" key="2">
    <source>
        <dbReference type="ARBA" id="ARBA00022448"/>
    </source>
</evidence>
<comment type="subcellular location">
    <subcellularLocation>
        <location evidence="1">Golgi apparatus</location>
    </subcellularLocation>
</comment>
<dbReference type="GO" id="GO:0034498">
    <property type="term" value="P:early endosome to Golgi transport"/>
    <property type="evidence" value="ECO:0007669"/>
    <property type="project" value="TreeGrafter"/>
</dbReference>
<dbReference type="InterPro" id="IPR045126">
    <property type="entry name" value="TRAPPC10/Trs130"/>
</dbReference>
<evidence type="ECO:0000256" key="1">
    <source>
        <dbReference type="ARBA" id="ARBA00004555"/>
    </source>
</evidence>
<dbReference type="GO" id="GO:0005829">
    <property type="term" value="C:cytosol"/>
    <property type="evidence" value="ECO:0007669"/>
    <property type="project" value="GOC"/>
</dbReference>
<reference evidence="7 8" key="1">
    <citation type="submission" date="2009-11" db="EMBL/GenBank/DDBJ databases">
        <title>Annotation of Allomyces macrogynus ATCC 38327.</title>
        <authorList>
            <consortium name="The Broad Institute Genome Sequencing Platform"/>
            <person name="Russ C."/>
            <person name="Cuomo C."/>
            <person name="Burger G."/>
            <person name="Gray M.W."/>
            <person name="Holland P.W.H."/>
            <person name="King N."/>
            <person name="Lang F.B.F."/>
            <person name="Roger A.J."/>
            <person name="Ruiz-Trillo I."/>
            <person name="Young S.K."/>
            <person name="Zeng Q."/>
            <person name="Gargeya S."/>
            <person name="Fitzgerald M."/>
            <person name="Haas B."/>
            <person name="Abouelleil A."/>
            <person name="Alvarado L."/>
            <person name="Arachchi H.M."/>
            <person name="Berlin A."/>
            <person name="Chapman S.B."/>
            <person name="Gearin G."/>
            <person name="Goldberg J."/>
            <person name="Griggs A."/>
            <person name="Gujja S."/>
            <person name="Hansen M."/>
            <person name="Heiman D."/>
            <person name="Howarth C."/>
            <person name="Larimer J."/>
            <person name="Lui A."/>
            <person name="MacDonald P.J.P."/>
            <person name="McCowen C."/>
            <person name="Montmayeur A."/>
            <person name="Murphy C."/>
            <person name="Neiman D."/>
            <person name="Pearson M."/>
            <person name="Priest M."/>
            <person name="Roberts A."/>
            <person name="Saif S."/>
            <person name="Shea T."/>
            <person name="Sisk P."/>
            <person name="Stolte C."/>
            <person name="Sykes S."/>
            <person name="Wortman J."/>
            <person name="Nusbaum C."/>
            <person name="Birren B."/>
        </authorList>
    </citation>
    <scope>NUCLEOTIDE SEQUENCE [LARGE SCALE GENOMIC DNA]</scope>
    <source>
        <strain evidence="7 8">ATCC 38327</strain>
    </source>
</reference>
<protein>
    <recommendedName>
        <fullName evidence="9">Trafficking protein particle complex subunit 10</fullName>
    </recommendedName>
</protein>
<dbReference type="PANTHER" id="PTHR13251:SF3">
    <property type="entry name" value="TRAFFICKING PROTEIN PARTICLE COMPLEX SUBUNIT 10"/>
    <property type="match status" value="1"/>
</dbReference>
<dbReference type="InterPro" id="IPR022233">
    <property type="entry name" value="TRAPPC10/Trs130_C"/>
</dbReference>